<dbReference type="InterPro" id="IPR006179">
    <property type="entry name" value="5_nucleotidase/apyrase"/>
</dbReference>
<dbReference type="RefSeq" id="WP_307337696.1">
    <property type="nucleotide sequence ID" value="NZ_JAUSUQ010000005.1"/>
</dbReference>
<feature type="domain" description="5'-Nucleotidase C-terminal" evidence="4">
    <location>
        <begin position="477"/>
        <end position="631"/>
    </location>
</feature>
<comment type="caution">
    <text evidence="5">The sequence shown here is derived from an EMBL/GenBank/DDBJ whole genome shotgun (WGS) entry which is preliminary data.</text>
</comment>
<dbReference type="InterPro" id="IPR029052">
    <property type="entry name" value="Metallo-depent_PP-like"/>
</dbReference>
<feature type="domain" description="Calcineurin-like phosphoesterase" evidence="3">
    <location>
        <begin position="203"/>
        <end position="404"/>
    </location>
</feature>
<protein>
    <submittedName>
        <fullName evidence="5">2',3'-cyclic-nucleotide 2'-phosphodiesterase (5'-nucleotidase family)</fullName>
    </submittedName>
</protein>
<dbReference type="PANTHER" id="PTHR11575">
    <property type="entry name" value="5'-NUCLEOTIDASE-RELATED"/>
    <property type="match status" value="1"/>
</dbReference>
<name>A0ABU0CQT9_9BACI</name>
<evidence type="ECO:0000313" key="6">
    <source>
        <dbReference type="Proteomes" id="UP001232445"/>
    </source>
</evidence>
<dbReference type="Pfam" id="PF00149">
    <property type="entry name" value="Metallophos"/>
    <property type="match status" value="1"/>
</dbReference>
<organism evidence="5 6">
    <name type="scientific">Caldalkalibacillus uzonensis</name>
    <dbReference type="NCBI Taxonomy" id="353224"/>
    <lineage>
        <taxon>Bacteria</taxon>
        <taxon>Bacillati</taxon>
        <taxon>Bacillota</taxon>
        <taxon>Bacilli</taxon>
        <taxon>Bacillales</taxon>
        <taxon>Bacillaceae</taxon>
        <taxon>Caldalkalibacillus</taxon>
    </lineage>
</organism>
<keyword evidence="2" id="KW-0378">Hydrolase</keyword>
<reference evidence="5 6" key="1">
    <citation type="submission" date="2023-07" db="EMBL/GenBank/DDBJ databases">
        <title>Genomic Encyclopedia of Type Strains, Phase IV (KMG-IV): sequencing the most valuable type-strain genomes for metagenomic binning, comparative biology and taxonomic classification.</title>
        <authorList>
            <person name="Goeker M."/>
        </authorList>
    </citation>
    <scope>NUCLEOTIDE SEQUENCE [LARGE SCALE GENOMIC DNA]</scope>
    <source>
        <strain evidence="5 6">DSM 17740</strain>
    </source>
</reference>
<dbReference type="Pfam" id="PF02872">
    <property type="entry name" value="5_nucleotid_C"/>
    <property type="match status" value="1"/>
</dbReference>
<dbReference type="PRINTS" id="PR01607">
    <property type="entry name" value="APYRASEFAMLY"/>
</dbReference>
<evidence type="ECO:0000259" key="3">
    <source>
        <dbReference type="Pfam" id="PF00149"/>
    </source>
</evidence>
<keyword evidence="1" id="KW-0732">Signal</keyword>
<dbReference type="PANTHER" id="PTHR11575:SF24">
    <property type="entry name" value="5'-NUCLEOTIDASE"/>
    <property type="match status" value="1"/>
</dbReference>
<dbReference type="InterPro" id="IPR036907">
    <property type="entry name" value="5'-Nucleotdase_C_sf"/>
</dbReference>
<evidence type="ECO:0000313" key="5">
    <source>
        <dbReference type="EMBL" id="MDQ0338771.1"/>
    </source>
</evidence>
<keyword evidence="2" id="KW-0547">Nucleotide-binding</keyword>
<evidence type="ECO:0000256" key="1">
    <source>
        <dbReference type="ARBA" id="ARBA00022729"/>
    </source>
</evidence>
<dbReference type="SUPFAM" id="SSF56300">
    <property type="entry name" value="Metallo-dependent phosphatases"/>
    <property type="match status" value="1"/>
</dbReference>
<dbReference type="Proteomes" id="UP001232445">
    <property type="component" value="Unassembled WGS sequence"/>
</dbReference>
<keyword evidence="6" id="KW-1185">Reference proteome</keyword>
<gene>
    <name evidence="5" type="ORF">J2S00_001557</name>
</gene>
<dbReference type="Gene3D" id="3.90.780.10">
    <property type="entry name" value="5'-Nucleotidase, C-terminal domain"/>
    <property type="match status" value="1"/>
</dbReference>
<evidence type="ECO:0000259" key="4">
    <source>
        <dbReference type="Pfam" id="PF02872"/>
    </source>
</evidence>
<comment type="similarity">
    <text evidence="2">Belongs to the 5'-nucleotidase family.</text>
</comment>
<dbReference type="Gene3D" id="3.60.21.10">
    <property type="match status" value="1"/>
</dbReference>
<proteinExistence type="inferred from homology"/>
<dbReference type="InterPro" id="IPR004843">
    <property type="entry name" value="Calcineurin-like_PHP"/>
</dbReference>
<evidence type="ECO:0000256" key="2">
    <source>
        <dbReference type="RuleBase" id="RU362119"/>
    </source>
</evidence>
<dbReference type="EMBL" id="JAUSUQ010000005">
    <property type="protein sequence ID" value="MDQ0338771.1"/>
    <property type="molecule type" value="Genomic_DNA"/>
</dbReference>
<dbReference type="InterPro" id="IPR008334">
    <property type="entry name" value="5'-Nucleotdase_C"/>
</dbReference>
<dbReference type="SUPFAM" id="SSF55816">
    <property type="entry name" value="5'-nucleotidase (syn. UDP-sugar hydrolase), C-terminal domain"/>
    <property type="match status" value="1"/>
</dbReference>
<accession>A0ABU0CQT9</accession>
<sequence length="667" mass="73920">MFNKTRLTMRAVVLCVLLSVMITGLGFGAGVAEGAGAAQTDSERTITAEHNSLSGSKPVSKATFLKALVETIGVQLYDVSAADMEWEHIDDEFAPYVEAALRLQWLDEEQVKDFHPRQHISRQEACHIYVQALNLASAYDDQALTQFRDHRAVSEWAKQSMAAAYELEVLTVKKGHTLQPKAPLSKQDLDHMLRHYEQLDKVNIIHMNDLHGRVLGDPEKGEMGLSKIATLINRAREQHEHVFVFDMGDTFHGTNYVNFNQGMAAVEVMNEIGFDAMVPGNHDFNYGLDRFKAFAELVDFPLISANIVQNGEPILEPYVILETMGKTFAIVGLTSTDTPITTHPDNVKGIEFQDEVETAQNYVDKLKDEVDHIIFITHAGLAVDQRIAEEVEGIDLIVGGHSHSTLHTPQFIGDTYVTQAYEYGKHLGSTTMLFHNGRLIGINGYLWQDSADIAQDPHVQDILERYKQKADEALQEVIGYTDRYLDGARESVRTKETNLGNLIADAMRDMVSADIALQNGGGIRASLGPGEITLGDVMEVLPFQNTVVKLLITGGQLEQVLEHSVSRYPDQHGGFLQVSGLNFTFDPSQPPGSRVQDVWINGEPLQYDRTYSVATNDFLGSGGDGYTWLAEGELVADTGELLSTALMQYLHQEPDIPDVEGRIVVIP</sequence>